<keyword evidence="2" id="KW-1185">Reference proteome</keyword>
<dbReference type="Proteomes" id="UP000245626">
    <property type="component" value="Unassembled WGS sequence"/>
</dbReference>
<organism evidence="1 2">
    <name type="scientific">Violaceomyces palustris</name>
    <dbReference type="NCBI Taxonomy" id="1673888"/>
    <lineage>
        <taxon>Eukaryota</taxon>
        <taxon>Fungi</taxon>
        <taxon>Dikarya</taxon>
        <taxon>Basidiomycota</taxon>
        <taxon>Ustilaginomycotina</taxon>
        <taxon>Ustilaginomycetes</taxon>
        <taxon>Violaceomycetales</taxon>
        <taxon>Violaceomycetaceae</taxon>
        <taxon>Violaceomyces</taxon>
    </lineage>
</organism>
<accession>A0ACD0NVS5</accession>
<evidence type="ECO:0000313" key="1">
    <source>
        <dbReference type="EMBL" id="PWN49953.1"/>
    </source>
</evidence>
<dbReference type="EMBL" id="KZ819987">
    <property type="protein sequence ID" value="PWN49953.1"/>
    <property type="molecule type" value="Genomic_DNA"/>
</dbReference>
<evidence type="ECO:0000313" key="2">
    <source>
        <dbReference type="Proteomes" id="UP000245626"/>
    </source>
</evidence>
<gene>
    <name evidence="1" type="ORF">IE53DRAFT_344991</name>
</gene>
<protein>
    <submittedName>
        <fullName evidence="1">Aldolase</fullName>
    </submittedName>
</protein>
<reference evidence="1 2" key="1">
    <citation type="journal article" date="2018" name="Mol. Biol. Evol.">
        <title>Broad Genomic Sampling Reveals a Smut Pathogenic Ancestry of the Fungal Clade Ustilaginomycotina.</title>
        <authorList>
            <person name="Kijpornyongpan T."/>
            <person name="Mondo S.J."/>
            <person name="Barry K."/>
            <person name="Sandor L."/>
            <person name="Lee J."/>
            <person name="Lipzen A."/>
            <person name="Pangilinan J."/>
            <person name="LaButti K."/>
            <person name="Hainaut M."/>
            <person name="Henrissat B."/>
            <person name="Grigoriev I.V."/>
            <person name="Spatafora J.W."/>
            <person name="Aime M.C."/>
        </authorList>
    </citation>
    <scope>NUCLEOTIDE SEQUENCE [LARGE SCALE GENOMIC DNA]</scope>
    <source>
        <strain evidence="1 2">SA 807</strain>
    </source>
</reference>
<sequence>MAPTASSISPAPIRPSSSSNPRPCQESKTLGRGIYVPVLTFFNQDESLDLVTFEQHVAYVASSGVAGIVVLGSTGEAVSLSEQERSTVSGTCRKAMDDAGQTSMPLISGAGGHSVLMAKSSLKAAHEAGASHALVLPSSYYPNQLGPVGALEFYRSIADDSPLPILIYSYPGVSSGINLSSEVIRTLSEHPNIRGVKHTDHDIGKMARNCALNRASSSTTATTDASEAFFVLGGASDYLTGALAVGAHGTITGMGNMAPRSVVEIQRLWDSAKYAEALKLQHVVSLAEWELGKGGVPIHKAIVDKARGYGGNPRSPLQPSSESTIQEAWKGFSQLIKLEKSLESVAF</sequence>
<proteinExistence type="predicted"/>
<name>A0ACD0NVS5_9BASI</name>